<reference evidence="3" key="1">
    <citation type="journal article" date="2019" name="Int. J. Syst. Evol. Microbiol.">
        <title>The Global Catalogue of Microorganisms (GCM) 10K type strain sequencing project: providing services to taxonomists for standard genome sequencing and annotation.</title>
        <authorList>
            <consortium name="The Broad Institute Genomics Platform"/>
            <consortium name="The Broad Institute Genome Sequencing Center for Infectious Disease"/>
            <person name="Wu L."/>
            <person name="Ma J."/>
        </authorList>
    </citation>
    <scope>NUCLEOTIDE SEQUENCE [LARGE SCALE GENOMIC DNA]</scope>
    <source>
        <strain evidence="3">JCM 17925</strain>
    </source>
</reference>
<dbReference type="Proteomes" id="UP001500936">
    <property type="component" value="Unassembled WGS sequence"/>
</dbReference>
<evidence type="ECO:0000313" key="2">
    <source>
        <dbReference type="EMBL" id="GAA4404317.1"/>
    </source>
</evidence>
<sequence length="344" mass="39637">MNQPENKRPTVSIALCTYNGESYLQAQWQSLLEQQQLPDEVIVCDDVSSDQTVDLLHKLSANAPFRVHIVTNPTQLGYNKNFEKALSLCSGDLIFICDQDDFWLPEKMATMLRFMEQRPAVQVAFNNAELADEHLKPINQLFWEQVRFDPLTQDRWRAGEALDILLDGNRMMGCASVIRRQFLPKLLPIPVDLPGYIYDGWLALVAAAYNAIDFVDKPMQLYRIHVRQQVGVKGADDSAGKPISLWDRLSRERTIKLEPLQEKHQQLQSIYNFLTERVPANAPGMPQICRRLSHYQMRSSLPDNRIKRFFPVIRNVWQGNYHRYADAAANWYAPYLAALGDMLE</sequence>
<dbReference type="Pfam" id="PF00535">
    <property type="entry name" value="Glycos_transf_2"/>
    <property type="match status" value="1"/>
</dbReference>
<protein>
    <recommendedName>
        <fullName evidence="1">Glycosyltransferase 2-like domain-containing protein</fullName>
    </recommendedName>
</protein>
<dbReference type="EMBL" id="BAABHB010000003">
    <property type="protein sequence ID" value="GAA4404317.1"/>
    <property type="molecule type" value="Genomic_DNA"/>
</dbReference>
<organism evidence="2 3">
    <name type="scientific">Nibrella viscosa</name>
    <dbReference type="NCBI Taxonomy" id="1084524"/>
    <lineage>
        <taxon>Bacteria</taxon>
        <taxon>Pseudomonadati</taxon>
        <taxon>Bacteroidota</taxon>
        <taxon>Cytophagia</taxon>
        <taxon>Cytophagales</taxon>
        <taxon>Spirosomataceae</taxon>
        <taxon>Nibrella</taxon>
    </lineage>
</organism>
<evidence type="ECO:0000313" key="3">
    <source>
        <dbReference type="Proteomes" id="UP001500936"/>
    </source>
</evidence>
<dbReference type="PANTHER" id="PTHR22916:SF3">
    <property type="entry name" value="UDP-GLCNAC:BETAGAL BETA-1,3-N-ACETYLGLUCOSAMINYLTRANSFERASE-LIKE PROTEIN 1"/>
    <property type="match status" value="1"/>
</dbReference>
<gene>
    <name evidence="2" type="ORF">GCM10023187_21440</name>
</gene>
<comment type="caution">
    <text evidence="2">The sequence shown here is derived from an EMBL/GenBank/DDBJ whole genome shotgun (WGS) entry which is preliminary data.</text>
</comment>
<dbReference type="SUPFAM" id="SSF53448">
    <property type="entry name" value="Nucleotide-diphospho-sugar transferases"/>
    <property type="match status" value="1"/>
</dbReference>
<proteinExistence type="predicted"/>
<name>A0ABP8KEG3_9BACT</name>
<evidence type="ECO:0000259" key="1">
    <source>
        <dbReference type="Pfam" id="PF00535"/>
    </source>
</evidence>
<dbReference type="Gene3D" id="3.90.550.10">
    <property type="entry name" value="Spore Coat Polysaccharide Biosynthesis Protein SpsA, Chain A"/>
    <property type="match status" value="1"/>
</dbReference>
<accession>A0ABP8KEG3</accession>
<keyword evidence="3" id="KW-1185">Reference proteome</keyword>
<dbReference type="PANTHER" id="PTHR22916">
    <property type="entry name" value="GLYCOSYLTRANSFERASE"/>
    <property type="match status" value="1"/>
</dbReference>
<dbReference type="InterPro" id="IPR029044">
    <property type="entry name" value="Nucleotide-diphossugar_trans"/>
</dbReference>
<dbReference type="InterPro" id="IPR001173">
    <property type="entry name" value="Glyco_trans_2-like"/>
</dbReference>
<feature type="domain" description="Glycosyltransferase 2-like" evidence="1">
    <location>
        <begin position="12"/>
        <end position="138"/>
    </location>
</feature>
<dbReference type="RefSeq" id="WP_345266832.1">
    <property type="nucleotide sequence ID" value="NZ_BAABHB010000003.1"/>
</dbReference>